<evidence type="ECO:0000313" key="2">
    <source>
        <dbReference type="Proteomes" id="UP000501346"/>
    </source>
</evidence>
<dbReference type="OrthoDB" id="416253at2759"/>
<proteinExistence type="predicted"/>
<dbReference type="InterPro" id="IPR038816">
    <property type="entry name" value="Stationary_phase_5"/>
</dbReference>
<dbReference type="GO" id="GO:0043248">
    <property type="term" value="P:proteasome assembly"/>
    <property type="evidence" value="ECO:0007669"/>
    <property type="project" value="TreeGrafter"/>
</dbReference>
<dbReference type="EMBL" id="CP048994">
    <property type="protein sequence ID" value="QID81701.1"/>
    <property type="molecule type" value="Genomic_DNA"/>
</dbReference>
<organism evidence="1 2">
    <name type="scientific">Saccharomyces pastorianus</name>
    <name type="common">Lager yeast</name>
    <name type="synonym">Saccharomyces cerevisiae x Saccharomyces eubayanus</name>
    <dbReference type="NCBI Taxonomy" id="27292"/>
    <lineage>
        <taxon>Eukaryota</taxon>
        <taxon>Fungi</taxon>
        <taxon>Dikarya</taxon>
        <taxon>Ascomycota</taxon>
        <taxon>Saccharomycotina</taxon>
        <taxon>Saccharomycetes</taxon>
        <taxon>Saccharomycetales</taxon>
        <taxon>Saccharomycetaceae</taxon>
        <taxon>Saccharomyces</taxon>
    </lineage>
</organism>
<dbReference type="GO" id="GO:0070628">
    <property type="term" value="F:proteasome binding"/>
    <property type="evidence" value="ECO:0007669"/>
    <property type="project" value="InterPro"/>
</dbReference>
<dbReference type="PANTHER" id="PTHR42342:SF1">
    <property type="entry name" value="STATIONARY PHASE PROTEIN 5"/>
    <property type="match status" value="1"/>
</dbReference>
<evidence type="ECO:0000313" key="1">
    <source>
        <dbReference type="EMBL" id="QID81701.1"/>
    </source>
</evidence>
<accession>A0A6C1DY52</accession>
<dbReference type="AlphaFoldDB" id="A0A6C1DY52"/>
<sequence>MAVGGNNWSMWLRMSRVHLRQITKSLDRTLISLSHGNFSHQYNHNIFITWWKSLFEASTAFRRASGLTVSPLTRRGIARFDHFRPVANVSKFASFPRVPKGAPRGLFTNWNMTTSKRLLGQRAYSTSSIKFTQEAVNNMTISLRCFFNSLGGLDQCSHSNSCKAYQNASNVTSKQNHVQPVALKKLSQKDINFIRDLELFKIMKTQNEVVDETSAYYMEKPGSYIEFTISEFNVNGTFSVPLSFLDPSLLADLDEMIRNYKYELKPIYSSVDMILQNYGSLPITFHRNKIRIHFPNSTVVETEKLIAGLNIATGVIYADTSPDISLEGTNLNALVNVDNSGSVWSFVNEPSSPSRSAFSPILSDASYDTYELV</sequence>
<protein>
    <submittedName>
        <fullName evidence="1">Stationary phase protein</fullName>
    </submittedName>
</protein>
<dbReference type="PANTHER" id="PTHR42342">
    <property type="entry name" value="STATIONARY PHASE PROTEIN 5"/>
    <property type="match status" value="1"/>
</dbReference>
<reference evidence="1 2" key="1">
    <citation type="journal article" date="2019" name="BMC Genomics">
        <title>Chromosome level assembly and comparative genome analysis confirm lager-brewing yeasts originated from a single hybridization.</title>
        <authorList>
            <person name="Salazar A.N."/>
            <person name="Gorter de Vries A.R."/>
            <person name="van den Broek M."/>
            <person name="Brouwers N."/>
            <person name="de la Torre Cortes P."/>
            <person name="Kuijpers N.G.A."/>
            <person name="Daran J.G."/>
            <person name="Abeel T."/>
        </authorList>
    </citation>
    <scope>NUCLEOTIDE SEQUENCE [LARGE SCALE GENOMIC DNA]</scope>
    <source>
        <strain evidence="1 2">CBS 1483</strain>
    </source>
</reference>
<name>A0A6C1DY52_SACPS</name>
<keyword evidence="2" id="KW-1185">Reference proteome</keyword>
<dbReference type="Proteomes" id="UP000501346">
    <property type="component" value="Chromosome ScXIII"/>
</dbReference>
<gene>
    <name evidence="1" type="primary">SPG5_1</name>
    <name evidence="1" type="ORF">GRS66_004094</name>
</gene>